<reference evidence="3" key="1">
    <citation type="submission" date="2022-06" db="EMBL/GenBank/DDBJ databases">
        <title>PHB producers.</title>
        <authorList>
            <person name="Besaury L."/>
        </authorList>
    </citation>
    <scope>NUCLEOTIDE SEQUENCE</scope>
    <source>
        <strain evidence="3 4">SEWS6</strain>
    </source>
</reference>
<dbReference type="Proteomes" id="UP001242288">
    <property type="component" value="Unassembled WGS sequence"/>
</dbReference>
<dbReference type="Proteomes" id="UP001209412">
    <property type="component" value="Unassembled WGS sequence"/>
</dbReference>
<keyword evidence="1" id="KW-1133">Transmembrane helix</keyword>
<dbReference type="EMBL" id="JAPKHW010000035">
    <property type="protein sequence ID" value="MCX4149943.1"/>
    <property type="molecule type" value="Genomic_DNA"/>
</dbReference>
<evidence type="ECO:0000313" key="5">
    <source>
        <dbReference type="Proteomes" id="UP001242288"/>
    </source>
</evidence>
<evidence type="ECO:0000313" key="2">
    <source>
        <dbReference type="EMBL" id="MCX4149943.1"/>
    </source>
</evidence>
<evidence type="ECO:0000313" key="4">
    <source>
        <dbReference type="Proteomes" id="UP001209412"/>
    </source>
</evidence>
<keyword evidence="4" id="KW-1185">Reference proteome</keyword>
<dbReference type="RefSeq" id="WP_266260739.1">
    <property type="nucleotide sequence ID" value="NZ_JAMXWF010000035.1"/>
</dbReference>
<keyword evidence="1" id="KW-0812">Transmembrane</keyword>
<dbReference type="AlphaFoldDB" id="A0AAP5BJ52"/>
<protein>
    <submittedName>
        <fullName evidence="3">Uncharacterized protein</fullName>
    </submittedName>
</protein>
<keyword evidence="1" id="KW-0472">Membrane</keyword>
<sequence>MKRRNWEHGFVSVVLLCQIACLTMFAFAEDLIRQSKCVGALFGFSFLFGLILSLGFYAMWRGRSDELSLFRFLQAEPVYLAVAIATAGEAASILLMKSI</sequence>
<feature type="transmembrane region" description="Helical" evidence="1">
    <location>
        <begin position="78"/>
        <end position="96"/>
    </location>
</feature>
<evidence type="ECO:0000313" key="3">
    <source>
        <dbReference type="EMBL" id="MDQ6411761.1"/>
    </source>
</evidence>
<name>A0AAP5BJ52_9BURK</name>
<accession>A0AAP5BJ52</accession>
<comment type="caution">
    <text evidence="3">The sequence shown here is derived from an EMBL/GenBank/DDBJ whole genome shotgun (WGS) entry which is preliminary data.</text>
</comment>
<dbReference type="EMBL" id="JAMXWF010000035">
    <property type="protein sequence ID" value="MDQ6411761.1"/>
    <property type="molecule type" value="Genomic_DNA"/>
</dbReference>
<gene>
    <name evidence="3" type="ORF">NIE36_31905</name>
    <name evidence="2" type="ORF">OSB80_31970</name>
</gene>
<proteinExistence type="predicted"/>
<evidence type="ECO:0000256" key="1">
    <source>
        <dbReference type="SAM" id="Phobius"/>
    </source>
</evidence>
<feature type="transmembrane region" description="Helical" evidence="1">
    <location>
        <begin position="38"/>
        <end position="57"/>
    </location>
</feature>
<organism evidence="3 5">
    <name type="scientific">Paraburkholderia madseniana</name>
    <dbReference type="NCBI Taxonomy" id="2599607"/>
    <lineage>
        <taxon>Bacteria</taxon>
        <taxon>Pseudomonadati</taxon>
        <taxon>Pseudomonadota</taxon>
        <taxon>Betaproteobacteria</taxon>
        <taxon>Burkholderiales</taxon>
        <taxon>Burkholderiaceae</taxon>
        <taxon>Paraburkholderia</taxon>
    </lineage>
</organism>